<protein>
    <submittedName>
        <fullName evidence="1">Uncharacterized protein</fullName>
    </submittedName>
</protein>
<sequence>MTPWKSLAAAAAGLTAGALVVRRSKERPDDPAAADR</sequence>
<accession>A0A7W9GYD1</accession>
<evidence type="ECO:0000313" key="1">
    <source>
        <dbReference type="EMBL" id="MBB5792277.1"/>
    </source>
</evidence>
<proteinExistence type="predicted"/>
<gene>
    <name evidence="1" type="ORF">HDA41_000241</name>
</gene>
<reference evidence="1 2" key="1">
    <citation type="submission" date="2020-08" db="EMBL/GenBank/DDBJ databases">
        <title>Sequencing the genomes of 1000 actinobacteria strains.</title>
        <authorList>
            <person name="Klenk H.-P."/>
        </authorList>
    </citation>
    <scope>NUCLEOTIDE SEQUENCE [LARGE SCALE GENOMIC DNA]</scope>
    <source>
        <strain evidence="1 2">DSM 40084</strain>
    </source>
</reference>
<organism evidence="1 2">
    <name type="scientific">Streptomyces caelestis</name>
    <dbReference type="NCBI Taxonomy" id="36816"/>
    <lineage>
        <taxon>Bacteria</taxon>
        <taxon>Bacillati</taxon>
        <taxon>Actinomycetota</taxon>
        <taxon>Actinomycetes</taxon>
        <taxon>Kitasatosporales</taxon>
        <taxon>Streptomycetaceae</taxon>
        <taxon>Streptomyces</taxon>
    </lineage>
</organism>
<dbReference type="AlphaFoldDB" id="A0A7W9GYD1"/>
<comment type="caution">
    <text evidence="1">The sequence shown here is derived from an EMBL/GenBank/DDBJ whole genome shotgun (WGS) entry which is preliminary data.</text>
</comment>
<dbReference type="Proteomes" id="UP000590647">
    <property type="component" value="Unassembled WGS sequence"/>
</dbReference>
<dbReference type="EMBL" id="JACHNE010000001">
    <property type="protein sequence ID" value="MBB5792277.1"/>
    <property type="molecule type" value="Genomic_DNA"/>
</dbReference>
<keyword evidence="2" id="KW-1185">Reference proteome</keyword>
<name>A0A7W9GYD1_9ACTN</name>
<evidence type="ECO:0000313" key="2">
    <source>
        <dbReference type="Proteomes" id="UP000590647"/>
    </source>
</evidence>